<feature type="region of interest" description="Disordered" evidence="4">
    <location>
        <begin position="1"/>
        <end position="52"/>
    </location>
</feature>
<dbReference type="InterPro" id="IPR051356">
    <property type="entry name" value="SOX/SOX-like_TF"/>
</dbReference>
<organism evidence="6 7">
    <name type="scientific">Rhodofomes roseus</name>
    <dbReference type="NCBI Taxonomy" id="34475"/>
    <lineage>
        <taxon>Eukaryota</taxon>
        <taxon>Fungi</taxon>
        <taxon>Dikarya</taxon>
        <taxon>Basidiomycota</taxon>
        <taxon>Agaricomycotina</taxon>
        <taxon>Agaricomycetes</taxon>
        <taxon>Polyporales</taxon>
        <taxon>Rhodofomes</taxon>
    </lineage>
</organism>
<dbReference type="PANTHER" id="PTHR45789">
    <property type="entry name" value="FI18025P1"/>
    <property type="match status" value="1"/>
</dbReference>
<dbReference type="SMART" id="SM00398">
    <property type="entry name" value="HMG"/>
    <property type="match status" value="1"/>
</dbReference>
<reference evidence="6 7" key="1">
    <citation type="submission" date="2019-01" db="EMBL/GenBank/DDBJ databases">
        <title>Genome sequencing of the rare red list fungi Fomitopsis rosea.</title>
        <authorList>
            <person name="Buettner E."/>
            <person name="Kellner H."/>
        </authorList>
    </citation>
    <scope>NUCLEOTIDE SEQUENCE [LARGE SCALE GENOMIC DNA]</scope>
    <source>
        <strain evidence="6 7">DSM 105464</strain>
    </source>
</reference>
<dbReference type="Pfam" id="PF00505">
    <property type="entry name" value="HMG_box"/>
    <property type="match status" value="1"/>
</dbReference>
<evidence type="ECO:0000313" key="7">
    <source>
        <dbReference type="Proteomes" id="UP000298390"/>
    </source>
</evidence>
<dbReference type="EMBL" id="SEKV01000001">
    <property type="protein sequence ID" value="TFY70083.1"/>
    <property type="molecule type" value="Genomic_DNA"/>
</dbReference>
<evidence type="ECO:0000256" key="4">
    <source>
        <dbReference type="SAM" id="MobiDB-lite"/>
    </source>
</evidence>
<dbReference type="AlphaFoldDB" id="A0A4Y9Z886"/>
<feature type="compositionally biased region" description="Basic residues" evidence="4">
    <location>
        <begin position="222"/>
        <end position="234"/>
    </location>
</feature>
<evidence type="ECO:0000256" key="3">
    <source>
        <dbReference type="PROSITE-ProRule" id="PRU00267"/>
    </source>
</evidence>
<feature type="compositionally biased region" description="Basic residues" evidence="4">
    <location>
        <begin position="1"/>
        <end position="14"/>
    </location>
</feature>
<dbReference type="GO" id="GO:0000978">
    <property type="term" value="F:RNA polymerase II cis-regulatory region sequence-specific DNA binding"/>
    <property type="evidence" value="ECO:0007669"/>
    <property type="project" value="TreeGrafter"/>
</dbReference>
<evidence type="ECO:0000313" key="6">
    <source>
        <dbReference type="EMBL" id="TFY70083.1"/>
    </source>
</evidence>
<proteinExistence type="predicted"/>
<evidence type="ECO:0000256" key="1">
    <source>
        <dbReference type="ARBA" id="ARBA00023125"/>
    </source>
</evidence>
<evidence type="ECO:0000256" key="2">
    <source>
        <dbReference type="ARBA" id="ARBA00023242"/>
    </source>
</evidence>
<keyword evidence="2 3" id="KW-0539">Nucleus</keyword>
<dbReference type="InterPro" id="IPR009071">
    <property type="entry name" value="HMG_box_dom"/>
</dbReference>
<dbReference type="GO" id="GO:0005634">
    <property type="term" value="C:nucleus"/>
    <property type="evidence" value="ECO:0007669"/>
    <property type="project" value="UniProtKB-UniRule"/>
</dbReference>
<accession>A0A4Y9Z886</accession>
<dbReference type="SUPFAM" id="SSF47095">
    <property type="entry name" value="HMG-box"/>
    <property type="match status" value="1"/>
</dbReference>
<gene>
    <name evidence="6" type="ORF">EVJ58_g17</name>
</gene>
<feature type="domain" description="HMG box" evidence="5">
    <location>
        <begin position="90"/>
        <end position="159"/>
    </location>
</feature>
<feature type="compositionally biased region" description="Basic and acidic residues" evidence="4">
    <location>
        <begin position="297"/>
        <end position="307"/>
    </location>
</feature>
<dbReference type="Proteomes" id="UP000298390">
    <property type="component" value="Unassembled WGS sequence"/>
</dbReference>
<evidence type="ECO:0000259" key="5">
    <source>
        <dbReference type="PROSITE" id="PS50118"/>
    </source>
</evidence>
<dbReference type="InterPro" id="IPR036910">
    <property type="entry name" value="HMG_box_dom_sf"/>
</dbReference>
<dbReference type="STRING" id="34475.A0A4Y9Z886"/>
<protein>
    <recommendedName>
        <fullName evidence="5">HMG box domain-containing protein</fullName>
    </recommendedName>
</protein>
<feature type="region of interest" description="Disordered" evidence="4">
    <location>
        <begin position="222"/>
        <end position="324"/>
    </location>
</feature>
<sequence length="421" mass="46975">MPALRAVRRSRRLSNKPPRDPVFEDPDEFDQHDLQTGGPREPASQAPEVCPTCKDPPLPGALLPKFACPEVGFDFVRRSSHSRKRGVGHIPRPPNAFMLFRSELWAKEKIKSSVERDHRMISRIAGKRWNELSEAERTPFRLLAEAAKRQHAELYPDYKYSPVFKKEKLPRRKGAKGGDRDWARCNVVAGLLGDGYEGEELEKRMKSYDRKEMMYELASRRPRARAIQARKTRVVQREASPDTRSPSPAALPEDGLIKMEPSTPELSFSPEPVPQEPDVPEAIHPSYLLPPPPNINADEKKPFDRESSTGSSVGDVVASDRHWPDKSPAVLDLSVGANGQTYVQSPSQGLMIPVTLCAYPDDPFGEAVDDAFSISPMFNPDRSSALVGPKPSMLNIGSCSQADDVKAEDEFDFSDWLVSAH</sequence>
<dbReference type="PROSITE" id="PS50118">
    <property type="entry name" value="HMG_BOX_2"/>
    <property type="match status" value="1"/>
</dbReference>
<dbReference type="CDD" id="cd01389">
    <property type="entry name" value="HMG-box_ROX1-like"/>
    <property type="match status" value="1"/>
</dbReference>
<dbReference type="PANTHER" id="PTHR45789:SF2">
    <property type="entry name" value="FI18025P1"/>
    <property type="match status" value="1"/>
</dbReference>
<dbReference type="GO" id="GO:0000981">
    <property type="term" value="F:DNA-binding transcription factor activity, RNA polymerase II-specific"/>
    <property type="evidence" value="ECO:0007669"/>
    <property type="project" value="TreeGrafter"/>
</dbReference>
<dbReference type="Gene3D" id="1.10.30.10">
    <property type="entry name" value="High mobility group box domain"/>
    <property type="match status" value="1"/>
</dbReference>
<comment type="caution">
    <text evidence="6">The sequence shown here is derived from an EMBL/GenBank/DDBJ whole genome shotgun (WGS) entry which is preliminary data.</text>
</comment>
<keyword evidence="1 3" id="KW-0238">DNA-binding</keyword>
<feature type="DNA-binding region" description="HMG box" evidence="3">
    <location>
        <begin position="90"/>
        <end position="159"/>
    </location>
</feature>
<name>A0A4Y9Z886_9APHY</name>